<evidence type="ECO:0000313" key="2">
    <source>
        <dbReference type="EMBL" id="MEA5523351.1"/>
    </source>
</evidence>
<dbReference type="RefSeq" id="WP_323307056.1">
    <property type="nucleotide sequence ID" value="NZ_JAYGHT010000222.1"/>
</dbReference>
<feature type="transmembrane region" description="Helical" evidence="1">
    <location>
        <begin position="47"/>
        <end position="71"/>
    </location>
</feature>
<gene>
    <name evidence="2" type="ORF">VB854_30920</name>
</gene>
<keyword evidence="3" id="KW-1185">Reference proteome</keyword>
<feature type="transmembrane region" description="Helical" evidence="1">
    <location>
        <begin position="145"/>
        <end position="167"/>
    </location>
</feature>
<organism evidence="2 3">
    <name type="scientific">Limnoraphis robusta CCNP1315</name>
    <dbReference type="NCBI Taxonomy" id="3110306"/>
    <lineage>
        <taxon>Bacteria</taxon>
        <taxon>Bacillati</taxon>
        <taxon>Cyanobacteriota</taxon>
        <taxon>Cyanophyceae</taxon>
        <taxon>Oscillatoriophycideae</taxon>
        <taxon>Oscillatoriales</taxon>
        <taxon>Sirenicapillariaceae</taxon>
        <taxon>Limnoraphis</taxon>
    </lineage>
</organism>
<comment type="caution">
    <text evidence="2">The sequence shown here is derived from an EMBL/GenBank/DDBJ whole genome shotgun (WGS) entry which is preliminary data.</text>
</comment>
<protein>
    <recommendedName>
        <fullName evidence="4">MAPEG family protein</fullName>
    </recommendedName>
</protein>
<evidence type="ECO:0008006" key="4">
    <source>
        <dbReference type="Google" id="ProtNLM"/>
    </source>
</evidence>
<dbReference type="EMBL" id="JAYGHT010000222">
    <property type="protein sequence ID" value="MEA5523351.1"/>
    <property type="molecule type" value="Genomic_DNA"/>
</dbReference>
<sequence>MHMHLMLHPDWKPIDQAALGLIYGAILVLSLLMALEETADAPSRPAIVLFGSVLSVTMAKAFSELLAHALQTRERILTPKAWAAAWEGSRATLAVANLPTLAILVAGLGWIDFAVAVAVSRGFCVAVLVALAARVGWAINPKSWLPLGGAAVAGGTGSALAALKYLIH</sequence>
<reference evidence="2 3" key="1">
    <citation type="submission" date="2023-12" db="EMBL/GenBank/DDBJ databases">
        <title>Baltic Sea Cyanobacteria.</title>
        <authorList>
            <person name="Delbaje E."/>
            <person name="Fewer D.P."/>
            <person name="Shishido T.K."/>
        </authorList>
    </citation>
    <scope>NUCLEOTIDE SEQUENCE [LARGE SCALE GENOMIC DNA]</scope>
    <source>
        <strain evidence="2 3">CCNP 1315</strain>
    </source>
</reference>
<keyword evidence="1" id="KW-0812">Transmembrane</keyword>
<feature type="transmembrane region" description="Helical" evidence="1">
    <location>
        <begin position="16"/>
        <end position="35"/>
    </location>
</feature>
<accession>A0ABU5U836</accession>
<keyword evidence="1" id="KW-1133">Transmembrane helix</keyword>
<name>A0ABU5U836_9CYAN</name>
<dbReference type="Proteomes" id="UP001301728">
    <property type="component" value="Unassembled WGS sequence"/>
</dbReference>
<keyword evidence="1" id="KW-0472">Membrane</keyword>
<evidence type="ECO:0000313" key="3">
    <source>
        <dbReference type="Proteomes" id="UP001301728"/>
    </source>
</evidence>
<feature type="transmembrane region" description="Helical" evidence="1">
    <location>
        <begin position="118"/>
        <end position="139"/>
    </location>
</feature>
<feature type="transmembrane region" description="Helical" evidence="1">
    <location>
        <begin position="91"/>
        <end position="111"/>
    </location>
</feature>
<evidence type="ECO:0000256" key="1">
    <source>
        <dbReference type="SAM" id="Phobius"/>
    </source>
</evidence>
<proteinExistence type="predicted"/>